<dbReference type="GO" id="GO:0005096">
    <property type="term" value="F:GTPase activator activity"/>
    <property type="evidence" value="ECO:0007669"/>
    <property type="project" value="TreeGrafter"/>
</dbReference>
<evidence type="ECO:0000313" key="8">
    <source>
        <dbReference type="Proteomes" id="UP000324585"/>
    </source>
</evidence>
<dbReference type="GO" id="GO:0005856">
    <property type="term" value="C:cytoskeleton"/>
    <property type="evidence" value="ECO:0007669"/>
    <property type="project" value="UniProtKB-SubCell"/>
</dbReference>
<dbReference type="Gene3D" id="1.10.472.80">
    <property type="entry name" value="Ypt/Rab-GAP domain of gyp1p, domain 3"/>
    <property type="match status" value="1"/>
</dbReference>
<dbReference type="SMART" id="SM00164">
    <property type="entry name" value="TBC"/>
    <property type="match status" value="1"/>
</dbReference>
<keyword evidence="3" id="KW-0206">Cytoskeleton</keyword>
<dbReference type="PROSITE" id="PS50086">
    <property type="entry name" value="TBC_RABGAP"/>
    <property type="match status" value="1"/>
</dbReference>
<dbReference type="OrthoDB" id="10263206at2759"/>
<dbReference type="Proteomes" id="UP000324585">
    <property type="component" value="Unassembled WGS sequence"/>
</dbReference>
<dbReference type="PANTHER" id="PTHR22957">
    <property type="entry name" value="TBC1 DOMAIN FAMILY MEMBER GTPASE-ACTIVATING PROTEIN"/>
    <property type="match status" value="1"/>
</dbReference>
<dbReference type="EMBL" id="VRMN01000002">
    <property type="protein sequence ID" value="KAA8496608.1"/>
    <property type="molecule type" value="Genomic_DNA"/>
</dbReference>
<keyword evidence="8" id="KW-1185">Reference proteome</keyword>
<comment type="similarity">
    <text evidence="5">Belongs to the BUB2 family.</text>
</comment>
<dbReference type="SUPFAM" id="SSF47923">
    <property type="entry name" value="Ypt/Rab-GAP domain of gyp1p"/>
    <property type="match status" value="2"/>
</dbReference>
<dbReference type="Gene3D" id="1.10.8.270">
    <property type="entry name" value="putative rabgap domain of human tbc1 domain family member 14 like domains"/>
    <property type="match status" value="1"/>
</dbReference>
<reference evidence="8" key="1">
    <citation type="journal article" date="2019" name="Nat. Commun.">
        <title>Expansion of phycobilisome linker gene families in mesophilic red algae.</title>
        <authorList>
            <person name="Lee J."/>
            <person name="Kim D."/>
            <person name="Bhattacharya D."/>
            <person name="Yoon H.S."/>
        </authorList>
    </citation>
    <scope>NUCLEOTIDE SEQUENCE [LARGE SCALE GENOMIC DNA]</scope>
    <source>
        <strain evidence="8">CCMP 1328</strain>
    </source>
</reference>
<comment type="caution">
    <text evidence="7">The sequence shown here is derived from an EMBL/GenBank/DDBJ whole genome shotgun (WGS) entry which is preliminary data.</text>
</comment>
<evidence type="ECO:0000259" key="6">
    <source>
        <dbReference type="PROSITE" id="PS50086"/>
    </source>
</evidence>
<dbReference type="InterPro" id="IPR035969">
    <property type="entry name" value="Rab-GAP_TBC_sf"/>
</dbReference>
<keyword evidence="2" id="KW-0963">Cytoplasm</keyword>
<organism evidence="7 8">
    <name type="scientific">Porphyridium purpureum</name>
    <name type="common">Red alga</name>
    <name type="synonym">Porphyridium cruentum</name>
    <dbReference type="NCBI Taxonomy" id="35688"/>
    <lineage>
        <taxon>Eukaryota</taxon>
        <taxon>Rhodophyta</taxon>
        <taxon>Bangiophyceae</taxon>
        <taxon>Porphyridiales</taxon>
        <taxon>Porphyridiaceae</taxon>
        <taxon>Porphyridium</taxon>
    </lineage>
</organism>
<evidence type="ECO:0000256" key="5">
    <source>
        <dbReference type="ARBA" id="ARBA00061049"/>
    </source>
</evidence>
<evidence type="ECO:0000256" key="3">
    <source>
        <dbReference type="ARBA" id="ARBA00023212"/>
    </source>
</evidence>
<name>A0A5J4YZT4_PORPP</name>
<evidence type="ECO:0000256" key="2">
    <source>
        <dbReference type="ARBA" id="ARBA00022490"/>
    </source>
</evidence>
<comment type="subcellular location">
    <subcellularLocation>
        <location evidence="1">Cytoplasm</location>
        <location evidence="1">Cytoskeleton</location>
    </subcellularLocation>
</comment>
<dbReference type="AlphaFoldDB" id="A0A5J4YZT4"/>
<evidence type="ECO:0000256" key="4">
    <source>
        <dbReference type="ARBA" id="ARBA00023306"/>
    </source>
</evidence>
<sequence>MRHAATFARWARGSGDWRAEARHWTPCALLRAAARLTDFSVRELARAAVRLGARADSRRRRARRASVFRRMEIEDELLQILLPADRVSGDLSDAQRDGNTPAEPFSLSPEERIDRLRKLVATHGLPHSANEMGTEKFGMCSLRGIVWKAFLGIGVIPVHNYMNLVAQGPSADAEKIGNDTIRTFIKNVDFTSRVSPDMLSRVLNAYCHARGNTKGTYVQSMSILCAPFLYLMPEPDAFESFSVFLECHVPEYVNNYRGVFSAFRLFEECLRVADRQLYDHFVGYQLKPELYAFSTISTLNACVPPMSDTVKLWDVQLAFGAYWGVIFTLARIVNSSALLLSSKEGPGAPLITRELEQGLGMNAEAVLKLSFELVQQFDAHLLQRLVKHAIQPPQPEDAGS</sequence>
<gene>
    <name evidence="7" type="ORF">FVE85_0337</name>
</gene>
<evidence type="ECO:0000313" key="7">
    <source>
        <dbReference type="EMBL" id="KAA8496608.1"/>
    </source>
</evidence>
<dbReference type="InterPro" id="IPR000195">
    <property type="entry name" value="Rab-GAP-TBC_dom"/>
</dbReference>
<dbReference type="FunFam" id="1.10.8.270:FF:000035">
    <property type="entry name" value="Cell cycle arrest protein BUB2"/>
    <property type="match status" value="1"/>
</dbReference>
<feature type="domain" description="Rab-GAP TBC" evidence="6">
    <location>
        <begin position="137"/>
        <end position="320"/>
    </location>
</feature>
<dbReference type="PANTHER" id="PTHR22957:SF263">
    <property type="entry name" value="MITOTIC CHECK POINT PROTEIN BUB2"/>
    <property type="match status" value="1"/>
</dbReference>
<evidence type="ECO:0000256" key="1">
    <source>
        <dbReference type="ARBA" id="ARBA00004245"/>
    </source>
</evidence>
<accession>A0A5J4YZT4</accession>
<keyword evidence="4" id="KW-0131">Cell cycle</keyword>
<proteinExistence type="inferred from homology"/>
<protein>
    <submittedName>
        <fullName evidence="7">Putative mitotic check point protein BUB2</fullName>
    </submittedName>
</protein>
<dbReference type="Pfam" id="PF00566">
    <property type="entry name" value="RabGAP-TBC"/>
    <property type="match status" value="1"/>
</dbReference>